<dbReference type="Proteomes" id="UP001415857">
    <property type="component" value="Unassembled WGS sequence"/>
</dbReference>
<keyword evidence="2" id="KW-1185">Reference proteome</keyword>
<protein>
    <submittedName>
        <fullName evidence="1">Uncharacterized protein</fullName>
    </submittedName>
</protein>
<comment type="caution">
    <text evidence="1">The sequence shown here is derived from an EMBL/GenBank/DDBJ whole genome shotgun (WGS) entry which is preliminary data.</text>
</comment>
<accession>A0AAP0R9E4</accession>
<evidence type="ECO:0000313" key="2">
    <source>
        <dbReference type="Proteomes" id="UP001415857"/>
    </source>
</evidence>
<evidence type="ECO:0000313" key="1">
    <source>
        <dbReference type="EMBL" id="KAK9272461.1"/>
    </source>
</evidence>
<gene>
    <name evidence="1" type="ORF">L1049_002834</name>
</gene>
<name>A0AAP0R9E4_LIQFO</name>
<dbReference type="AlphaFoldDB" id="A0AAP0R9E4"/>
<proteinExistence type="predicted"/>
<organism evidence="1 2">
    <name type="scientific">Liquidambar formosana</name>
    <name type="common">Formosan gum</name>
    <dbReference type="NCBI Taxonomy" id="63359"/>
    <lineage>
        <taxon>Eukaryota</taxon>
        <taxon>Viridiplantae</taxon>
        <taxon>Streptophyta</taxon>
        <taxon>Embryophyta</taxon>
        <taxon>Tracheophyta</taxon>
        <taxon>Spermatophyta</taxon>
        <taxon>Magnoliopsida</taxon>
        <taxon>eudicotyledons</taxon>
        <taxon>Gunneridae</taxon>
        <taxon>Pentapetalae</taxon>
        <taxon>Saxifragales</taxon>
        <taxon>Altingiaceae</taxon>
        <taxon>Liquidambar</taxon>
    </lineage>
</organism>
<reference evidence="1 2" key="1">
    <citation type="journal article" date="2024" name="Plant J.">
        <title>Genome sequences and population genomics reveal climatic adaptation and genomic divergence between two closely related sweetgum species.</title>
        <authorList>
            <person name="Xu W.Q."/>
            <person name="Ren C.Q."/>
            <person name="Zhang X.Y."/>
            <person name="Comes H.P."/>
            <person name="Liu X.H."/>
            <person name="Li Y.G."/>
            <person name="Kettle C.J."/>
            <person name="Jalonen R."/>
            <person name="Gaisberger H."/>
            <person name="Ma Y.Z."/>
            <person name="Qiu Y.X."/>
        </authorList>
    </citation>
    <scope>NUCLEOTIDE SEQUENCE [LARGE SCALE GENOMIC DNA]</scope>
    <source>
        <strain evidence="1">Hangzhou</strain>
    </source>
</reference>
<sequence>MVLEEKARWKIKNNNNFRFDRCTQRRIVVISVISHKLEIWEPQKDALINLADGLKGGYLYMLQTLQEFKYHLSLDSKKTKLVHPEDRILPHKPEIITKNK</sequence>
<dbReference type="EMBL" id="JBBPBK010000013">
    <property type="protein sequence ID" value="KAK9272461.1"/>
    <property type="molecule type" value="Genomic_DNA"/>
</dbReference>